<accession>A0A974P2W0</accession>
<organism evidence="2">
    <name type="scientific">Phenylobacterium glaciei</name>
    <dbReference type="NCBI Taxonomy" id="2803784"/>
    <lineage>
        <taxon>Bacteria</taxon>
        <taxon>Pseudomonadati</taxon>
        <taxon>Pseudomonadota</taxon>
        <taxon>Alphaproteobacteria</taxon>
        <taxon>Caulobacterales</taxon>
        <taxon>Caulobacteraceae</taxon>
        <taxon>Phenylobacterium</taxon>
    </lineage>
</organism>
<feature type="transmembrane region" description="Helical" evidence="1">
    <location>
        <begin position="50"/>
        <end position="70"/>
    </location>
</feature>
<gene>
    <name evidence="2" type="ORF">JKL49_25450</name>
</gene>
<keyword evidence="1" id="KW-1133">Transmembrane helix</keyword>
<dbReference type="AlphaFoldDB" id="A0A974P2W0"/>
<evidence type="ECO:0000313" key="2">
    <source>
        <dbReference type="EMBL" id="QQZ49974.1"/>
    </source>
</evidence>
<reference evidence="2" key="1">
    <citation type="submission" date="2021-01" db="EMBL/GenBank/DDBJ databases">
        <title>Genome sequence of Phenylobacterium sp. 20VBR1 isolated from a valley glaceir, Ny-Alesund, Svalbard.</title>
        <authorList>
            <person name="Thomas F.A."/>
            <person name="Krishnan K.P."/>
            <person name="Sinha R.K."/>
        </authorList>
    </citation>
    <scope>NUCLEOTIDE SEQUENCE</scope>
    <source>
        <strain evidence="2">20VBR1</strain>
    </source>
</reference>
<name>A0A974P2W0_9CAUL</name>
<evidence type="ECO:0000256" key="1">
    <source>
        <dbReference type="SAM" id="Phobius"/>
    </source>
</evidence>
<dbReference type="EMBL" id="CP068570">
    <property type="protein sequence ID" value="QQZ49974.1"/>
    <property type="molecule type" value="Genomic_DNA"/>
</dbReference>
<keyword evidence="1" id="KW-0812">Transmembrane</keyword>
<proteinExistence type="predicted"/>
<keyword evidence="1" id="KW-0472">Membrane</keyword>
<sequence>MFKPQNSCQLRNVGAARPARTKKRVLGGHMQRNPVIAGVTRGPIRATSSIACLAFVALLAVAFWAGALWIGTELFNLLT</sequence>
<protein>
    <submittedName>
        <fullName evidence="2">Uncharacterized protein</fullName>
    </submittedName>
</protein>